<name>A0A317MRU8_9GAMM</name>
<evidence type="ECO:0008006" key="3">
    <source>
        <dbReference type="Google" id="ProtNLM"/>
    </source>
</evidence>
<evidence type="ECO:0000313" key="1">
    <source>
        <dbReference type="EMBL" id="PWV58600.1"/>
    </source>
</evidence>
<reference evidence="1 2" key="1">
    <citation type="submission" date="2018-05" db="EMBL/GenBank/DDBJ databases">
        <title>Genomic Encyclopedia of Type Strains, Phase IV (KMG-IV): sequencing the most valuable type-strain genomes for metagenomic binning, comparative biology and taxonomic classification.</title>
        <authorList>
            <person name="Goeker M."/>
        </authorList>
    </citation>
    <scope>NUCLEOTIDE SEQUENCE [LARGE SCALE GENOMIC DNA]</scope>
    <source>
        <strain evidence="1 2">DSM 23606</strain>
    </source>
</reference>
<evidence type="ECO:0000313" key="2">
    <source>
        <dbReference type="Proteomes" id="UP000246569"/>
    </source>
</evidence>
<gene>
    <name evidence="1" type="ORF">C7443_11528</name>
</gene>
<accession>A0A317MRU8</accession>
<organism evidence="1 2">
    <name type="scientific">Plasticicumulans acidivorans</name>
    <dbReference type="NCBI Taxonomy" id="886464"/>
    <lineage>
        <taxon>Bacteria</taxon>
        <taxon>Pseudomonadati</taxon>
        <taxon>Pseudomonadota</taxon>
        <taxon>Gammaproteobacteria</taxon>
        <taxon>Candidatus Competibacteraceae</taxon>
        <taxon>Plasticicumulans</taxon>
    </lineage>
</organism>
<keyword evidence="2" id="KW-1185">Reference proteome</keyword>
<dbReference type="Gene3D" id="1.25.40.10">
    <property type="entry name" value="Tetratricopeptide repeat domain"/>
    <property type="match status" value="1"/>
</dbReference>
<dbReference type="InterPro" id="IPR011990">
    <property type="entry name" value="TPR-like_helical_dom_sf"/>
</dbReference>
<dbReference type="RefSeq" id="WP_110020395.1">
    <property type="nucleotide sequence ID" value="NZ_QGTJ01000015.1"/>
</dbReference>
<proteinExistence type="predicted"/>
<comment type="caution">
    <text evidence="1">The sequence shown here is derived from an EMBL/GenBank/DDBJ whole genome shotgun (WGS) entry which is preliminary data.</text>
</comment>
<dbReference type="OrthoDB" id="9812003at2"/>
<dbReference type="Proteomes" id="UP000246569">
    <property type="component" value="Unassembled WGS sequence"/>
</dbReference>
<protein>
    <recommendedName>
        <fullName evidence="3">Tetratricopeptide repeat protein</fullName>
    </recommendedName>
</protein>
<sequence length="176" mass="19688">MDLLEIDDAPLYFEQPTSNTVQGLLLTAATTYGEDVAEHSLLRAYFLAPEHLTVLVAIYRFYFYQHRWEEANLVAGRALSVSGARLGFPEQWRQLTAQHLGFGVMRSMGLTRFYLFALKAAAFLTLRRGDPLEAIAMLEKLIELDPQDRIGAQALLAIARESCNPEDDAEPLIATA</sequence>
<dbReference type="EMBL" id="QGTJ01000015">
    <property type="protein sequence ID" value="PWV58600.1"/>
    <property type="molecule type" value="Genomic_DNA"/>
</dbReference>
<dbReference type="AlphaFoldDB" id="A0A317MRU8"/>
<dbReference type="SUPFAM" id="SSF48452">
    <property type="entry name" value="TPR-like"/>
    <property type="match status" value="1"/>
</dbReference>